<dbReference type="Proteomes" id="UP001287286">
    <property type="component" value="Unassembled WGS sequence"/>
</dbReference>
<proteinExistence type="predicted"/>
<feature type="compositionally biased region" description="Low complexity" evidence="1">
    <location>
        <begin position="362"/>
        <end position="376"/>
    </location>
</feature>
<dbReference type="EMBL" id="JAWRVI010000027">
    <property type="protein sequence ID" value="KAK4088038.1"/>
    <property type="molecule type" value="Genomic_DNA"/>
</dbReference>
<accession>A0ABR0BX80</accession>
<comment type="caution">
    <text evidence="2">The sequence shown here is derived from an EMBL/GenBank/DDBJ whole genome shotgun (WGS) entry which is preliminary data.</text>
</comment>
<sequence>MEQGTAFSERQFRDLSRSERQPVPPRWLVGTRLRDVAIGVDTTARSRRRRLYEAITPCKQGRVLQSEILYNWWPQDQCWFLIRARPKCISKRIAANTVTDQYTLRRIDKMRPIHAIVVAALSLAATAAEDNKATGNDTQGWAADCDALSSRCQTTSVADGNHDNGKDKRLHVMNYLRKLIQSDLPPGRLYGNGRHIACYQHANGPHGFCLFFENFPHGTNHSIGDIMHAFDAMSDPHNAYARACHGRCGRGWNKAWKHGYLKLDYVTKSCNGVCKYDSATLYAPTLALRHFDWCLSIQCCVHILGKGLLPHLLHFHPSRETGMGRSLRVSAGWEDGFRDVTIGVDTTARRSVGAGAGRRPRLASTATTSGGSLSSANRATNHTLRNIEQARSQEYDYFISASASNHPIKMQPIHAFTIAALALATQTLATSTPTDWLGIKDNNFQADCSHTSVNCRTSHVDAGGSEGYEKKAHVMFSIWKLLSNVPNGTQYGNGKHIACYLHGNGPHGFCLFYENLSKGHRPNIVDTRNSLNAMLDRDVSRHEGCRGRCGRGWPKQWAHGYLKLDYVTNSCDGLCK</sequence>
<organism evidence="2 3">
    <name type="scientific">Purpureocillium lilacinum</name>
    <name type="common">Paecilomyces lilacinus</name>
    <dbReference type="NCBI Taxonomy" id="33203"/>
    <lineage>
        <taxon>Eukaryota</taxon>
        <taxon>Fungi</taxon>
        <taxon>Dikarya</taxon>
        <taxon>Ascomycota</taxon>
        <taxon>Pezizomycotina</taxon>
        <taxon>Sordariomycetes</taxon>
        <taxon>Hypocreomycetidae</taxon>
        <taxon>Hypocreales</taxon>
        <taxon>Ophiocordycipitaceae</taxon>
        <taxon>Purpureocillium</taxon>
    </lineage>
</organism>
<feature type="region of interest" description="Disordered" evidence="1">
    <location>
        <begin position="352"/>
        <end position="382"/>
    </location>
</feature>
<evidence type="ECO:0000313" key="3">
    <source>
        <dbReference type="Proteomes" id="UP001287286"/>
    </source>
</evidence>
<protein>
    <recommendedName>
        <fullName evidence="4">Killer toxin Kp4 domain-containing protein</fullName>
    </recommendedName>
</protein>
<reference evidence="2 3" key="1">
    <citation type="journal article" date="2024" name="Microbiol. Resour. Announc.">
        <title>Genome annotations for the ascomycete fungi Trichoderma harzianum, Trichoderma aggressivum, and Purpureocillium lilacinum.</title>
        <authorList>
            <person name="Beijen E.P.W."/>
            <person name="Ohm R.A."/>
        </authorList>
    </citation>
    <scope>NUCLEOTIDE SEQUENCE [LARGE SCALE GENOMIC DNA]</scope>
    <source>
        <strain evidence="2 3">CBS 150709</strain>
    </source>
</reference>
<gene>
    <name evidence="2" type="ORF">Purlil1_7517</name>
</gene>
<evidence type="ECO:0000256" key="1">
    <source>
        <dbReference type="SAM" id="MobiDB-lite"/>
    </source>
</evidence>
<evidence type="ECO:0000313" key="2">
    <source>
        <dbReference type="EMBL" id="KAK4088038.1"/>
    </source>
</evidence>
<name>A0ABR0BX80_PURLI</name>
<keyword evidence="3" id="KW-1185">Reference proteome</keyword>
<evidence type="ECO:0008006" key="4">
    <source>
        <dbReference type="Google" id="ProtNLM"/>
    </source>
</evidence>